<evidence type="ECO:0000256" key="2">
    <source>
        <dbReference type="ARBA" id="ARBA00023315"/>
    </source>
</evidence>
<dbReference type="CDD" id="cd07989">
    <property type="entry name" value="LPLAT_AGPAT-like"/>
    <property type="match status" value="1"/>
</dbReference>
<dbReference type="SMART" id="SM00563">
    <property type="entry name" value="PlsC"/>
    <property type="match status" value="1"/>
</dbReference>
<dbReference type="GO" id="GO:0003841">
    <property type="term" value="F:1-acylglycerol-3-phosphate O-acyltransferase activity"/>
    <property type="evidence" value="ECO:0007669"/>
    <property type="project" value="TreeGrafter"/>
</dbReference>
<evidence type="ECO:0000313" key="4">
    <source>
        <dbReference type="EMBL" id="OKL48784.1"/>
    </source>
</evidence>
<evidence type="ECO:0000259" key="3">
    <source>
        <dbReference type="SMART" id="SM00563"/>
    </source>
</evidence>
<dbReference type="EMBL" id="MQSV01000002">
    <property type="protein sequence ID" value="OKL48784.1"/>
    <property type="molecule type" value="Genomic_DNA"/>
</dbReference>
<keyword evidence="2" id="KW-0012">Acyltransferase</keyword>
<dbReference type="Pfam" id="PF01553">
    <property type="entry name" value="Acyltransferase"/>
    <property type="match status" value="1"/>
</dbReference>
<dbReference type="SUPFAM" id="SSF69593">
    <property type="entry name" value="Glycerol-3-phosphate (1)-acyltransferase"/>
    <property type="match status" value="1"/>
</dbReference>
<gene>
    <name evidence="4" type="ORF">BSR29_02690</name>
</gene>
<dbReference type="GO" id="GO:0005886">
    <property type="term" value="C:plasma membrane"/>
    <property type="evidence" value="ECO:0007669"/>
    <property type="project" value="TreeGrafter"/>
</dbReference>
<dbReference type="Proteomes" id="UP000186785">
    <property type="component" value="Unassembled WGS sequence"/>
</dbReference>
<dbReference type="InterPro" id="IPR002123">
    <property type="entry name" value="Plipid/glycerol_acylTrfase"/>
</dbReference>
<keyword evidence="1" id="KW-0808">Transferase</keyword>
<sequence length="277" mass="31108">MEARPWEPRRATKIAGAILGPVYRLVTRAQFEGYENLPKKGGYLVVSNHSASFDAVTMVFFFLKGHKGIRFAAKHTLFSAPILGPILKAMGHVPVYRQTKRAANIISQCSDAINHGAIIGIYPEGTTTREAQYWPMTAKTGAAKIALNTGCPIIPVIAWGNQQFLPRYSLIPRFWRRPRIQVKALPPLNYEDLLSAYTSGDDQAPRALSDRIMAVITEELATMRGEEAPERPYDMRIDGDPWGKVARAELAKADLPEIRRQRRLSAKQRRAQKKQSR</sequence>
<organism evidence="4 5">
    <name type="scientific">Boudabousia liubingyangii</name>
    <dbReference type="NCBI Taxonomy" id="1921764"/>
    <lineage>
        <taxon>Bacteria</taxon>
        <taxon>Bacillati</taxon>
        <taxon>Actinomycetota</taxon>
        <taxon>Actinomycetes</taxon>
        <taxon>Actinomycetales</taxon>
        <taxon>Actinomycetaceae</taxon>
        <taxon>Boudabousia</taxon>
    </lineage>
</organism>
<feature type="domain" description="Phospholipid/glycerol acyltransferase" evidence="3">
    <location>
        <begin position="43"/>
        <end position="161"/>
    </location>
</feature>
<dbReference type="AlphaFoldDB" id="A0A1Q5PMK7"/>
<evidence type="ECO:0000256" key="1">
    <source>
        <dbReference type="ARBA" id="ARBA00022679"/>
    </source>
</evidence>
<dbReference type="OrthoDB" id="9806008at2"/>
<name>A0A1Q5PMK7_9ACTO</name>
<dbReference type="STRING" id="1921764.BSR28_02550"/>
<comment type="caution">
    <text evidence="4">The sequence shown here is derived from an EMBL/GenBank/DDBJ whole genome shotgun (WGS) entry which is preliminary data.</text>
</comment>
<keyword evidence="5" id="KW-1185">Reference proteome</keyword>
<dbReference type="RefSeq" id="WP_073708792.1">
    <property type="nucleotide sequence ID" value="NZ_MQSU01000002.1"/>
</dbReference>
<dbReference type="PANTHER" id="PTHR10434:SF55">
    <property type="entry name" value="POSSIBLE ACYLTRANSFERASE"/>
    <property type="match status" value="1"/>
</dbReference>
<accession>A0A1Q5PMK7</accession>
<evidence type="ECO:0000313" key="5">
    <source>
        <dbReference type="Proteomes" id="UP000186785"/>
    </source>
</evidence>
<protein>
    <recommendedName>
        <fullName evidence="3">Phospholipid/glycerol acyltransferase domain-containing protein</fullName>
    </recommendedName>
</protein>
<reference evidence="4 5" key="1">
    <citation type="submission" date="2016-11" db="EMBL/GenBank/DDBJ databases">
        <title>Actinomyces gypaetusis sp. nov. isolated from the vulture Gypaetus barbatus in Qinghai Tibet Plateau China.</title>
        <authorList>
            <person name="Meng X."/>
        </authorList>
    </citation>
    <scope>NUCLEOTIDE SEQUENCE [LARGE SCALE GENOMIC DNA]</scope>
    <source>
        <strain evidence="4 5">VUL4_2</strain>
    </source>
</reference>
<dbReference type="PANTHER" id="PTHR10434">
    <property type="entry name" value="1-ACYL-SN-GLYCEROL-3-PHOSPHATE ACYLTRANSFERASE"/>
    <property type="match status" value="1"/>
</dbReference>
<dbReference type="GO" id="GO:0006654">
    <property type="term" value="P:phosphatidic acid biosynthetic process"/>
    <property type="evidence" value="ECO:0007669"/>
    <property type="project" value="TreeGrafter"/>
</dbReference>
<proteinExistence type="predicted"/>